<evidence type="ECO:0000256" key="4">
    <source>
        <dbReference type="ARBA" id="ARBA00023136"/>
    </source>
</evidence>
<dbReference type="GO" id="GO:0016020">
    <property type="term" value="C:membrane"/>
    <property type="evidence" value="ECO:0007669"/>
    <property type="project" value="UniProtKB-SubCell"/>
</dbReference>
<dbReference type="EMBL" id="SLWQ01000009">
    <property type="protein sequence ID" value="TCO37747.1"/>
    <property type="molecule type" value="Genomic_DNA"/>
</dbReference>
<dbReference type="GO" id="GO:0016874">
    <property type="term" value="F:ligase activity"/>
    <property type="evidence" value="ECO:0007669"/>
    <property type="project" value="UniProtKB-KW"/>
</dbReference>
<sequence length="422" mass="44739">MRTFRIGPAVTPNPDDRAPLWATLLVPAVLVLLPLGRSAEAPLALGAIGGLVLLARGRARLDDGAVKLVLALFGAYWLAALLSGFAAVAPGKTWSTVATTLRFLPFALYATWALRDAARWPALVAAVAGIVVLWTLDAWVQMATGYSLGGAAERERVSGIFGAGNLKLGPVLATLAPFVLLAARARWGVRGLVLAYAFLAPPVLLAGSRAAWLSYALVGVLLAWHETRRPRRFLAVCAVFALGLGVIGAFALHDSARFGARIERSLRALQGTEAAVDEASAGRLSIWRTALAMSAAHPFTGVGARGFRYAYPDYAAPGDRFVDTASDTGASHAHQIVLEVLSETGVAGLVLWLAGAWAALRAWRRADAGARERALAPGLALVSMCFPLNTHLAFYSAWWGLLFWWLLALYCAALGAREAAAR</sequence>
<keyword evidence="3 5" id="KW-1133">Transmembrane helix</keyword>
<keyword evidence="7" id="KW-0436">Ligase</keyword>
<protein>
    <submittedName>
        <fullName evidence="7">O-antigen ligase</fullName>
    </submittedName>
</protein>
<feature type="transmembrane region" description="Helical" evidence="5">
    <location>
        <begin position="160"/>
        <end position="183"/>
    </location>
</feature>
<comment type="caution">
    <text evidence="7">The sequence shown here is derived from an EMBL/GenBank/DDBJ whole genome shotgun (WGS) entry which is preliminary data.</text>
</comment>
<feature type="transmembrane region" description="Helical" evidence="5">
    <location>
        <begin position="233"/>
        <end position="252"/>
    </location>
</feature>
<feature type="domain" description="O-antigen ligase-related" evidence="6">
    <location>
        <begin position="203"/>
        <end position="353"/>
    </location>
</feature>
<evidence type="ECO:0000256" key="3">
    <source>
        <dbReference type="ARBA" id="ARBA00022989"/>
    </source>
</evidence>
<evidence type="ECO:0000313" key="8">
    <source>
        <dbReference type="Proteomes" id="UP000294862"/>
    </source>
</evidence>
<evidence type="ECO:0000256" key="1">
    <source>
        <dbReference type="ARBA" id="ARBA00004141"/>
    </source>
</evidence>
<evidence type="ECO:0000313" key="7">
    <source>
        <dbReference type="EMBL" id="TCO37747.1"/>
    </source>
</evidence>
<keyword evidence="8" id="KW-1185">Reference proteome</keyword>
<dbReference type="Proteomes" id="UP000294862">
    <property type="component" value="Unassembled WGS sequence"/>
</dbReference>
<name>A0A4R2I1S3_9GAMM</name>
<feature type="transmembrane region" description="Helical" evidence="5">
    <location>
        <begin position="96"/>
        <end position="114"/>
    </location>
</feature>
<reference evidence="7 8" key="1">
    <citation type="journal article" date="2015" name="Stand. Genomic Sci.">
        <title>Genomic Encyclopedia of Bacterial and Archaeal Type Strains, Phase III: the genomes of soil and plant-associated and newly described type strains.</title>
        <authorList>
            <person name="Whitman W.B."/>
            <person name="Woyke T."/>
            <person name="Klenk H.P."/>
            <person name="Zhou Y."/>
            <person name="Lilburn T.G."/>
            <person name="Beck B.J."/>
            <person name="De Vos P."/>
            <person name="Vandamme P."/>
            <person name="Eisen J.A."/>
            <person name="Garrity G."/>
            <person name="Hugenholtz P."/>
            <person name="Kyrpides N.C."/>
        </authorList>
    </citation>
    <scope>NUCLEOTIDE SEQUENCE [LARGE SCALE GENOMIC DNA]</scope>
    <source>
        <strain evidence="7 8">A3</strain>
    </source>
</reference>
<feature type="transmembrane region" description="Helical" evidence="5">
    <location>
        <begin position="398"/>
        <end position="416"/>
    </location>
</feature>
<feature type="transmembrane region" description="Helical" evidence="5">
    <location>
        <begin position="65"/>
        <end position="89"/>
    </location>
</feature>
<proteinExistence type="predicted"/>
<feature type="transmembrane region" description="Helical" evidence="5">
    <location>
        <begin position="345"/>
        <end position="363"/>
    </location>
</feature>
<evidence type="ECO:0000259" key="6">
    <source>
        <dbReference type="Pfam" id="PF04932"/>
    </source>
</evidence>
<dbReference type="InterPro" id="IPR007016">
    <property type="entry name" value="O-antigen_ligase-rel_domated"/>
</dbReference>
<organism evidence="7 8">
    <name type="scientific">Dokdonella fugitiva</name>
    <dbReference type="NCBI Taxonomy" id="328517"/>
    <lineage>
        <taxon>Bacteria</taxon>
        <taxon>Pseudomonadati</taxon>
        <taxon>Pseudomonadota</taxon>
        <taxon>Gammaproteobacteria</taxon>
        <taxon>Lysobacterales</taxon>
        <taxon>Rhodanobacteraceae</taxon>
        <taxon>Dokdonella</taxon>
    </lineage>
</organism>
<dbReference type="PANTHER" id="PTHR37422:SF21">
    <property type="entry name" value="EXOQ-LIKE PROTEIN"/>
    <property type="match status" value="1"/>
</dbReference>
<dbReference type="OrthoDB" id="8554812at2"/>
<evidence type="ECO:0000256" key="5">
    <source>
        <dbReference type="SAM" id="Phobius"/>
    </source>
</evidence>
<keyword evidence="4 5" id="KW-0472">Membrane</keyword>
<dbReference type="InterPro" id="IPR051533">
    <property type="entry name" value="WaaL-like"/>
</dbReference>
<keyword evidence="2 5" id="KW-0812">Transmembrane</keyword>
<comment type="subcellular location">
    <subcellularLocation>
        <location evidence="1">Membrane</location>
        <topology evidence="1">Multi-pass membrane protein</topology>
    </subcellularLocation>
</comment>
<evidence type="ECO:0000256" key="2">
    <source>
        <dbReference type="ARBA" id="ARBA00022692"/>
    </source>
</evidence>
<gene>
    <name evidence="7" type="ORF">EV148_109100</name>
</gene>
<accession>A0A4R2I1S3</accession>
<dbReference type="PANTHER" id="PTHR37422">
    <property type="entry name" value="TEICHURONIC ACID BIOSYNTHESIS PROTEIN TUAE"/>
    <property type="match status" value="1"/>
</dbReference>
<dbReference type="AlphaFoldDB" id="A0A4R2I1S3"/>
<dbReference type="Pfam" id="PF04932">
    <property type="entry name" value="Wzy_C"/>
    <property type="match status" value="1"/>
</dbReference>
<feature type="transmembrane region" description="Helical" evidence="5">
    <location>
        <begin position="120"/>
        <end position="140"/>
    </location>
</feature>